<dbReference type="GO" id="GO:0032587">
    <property type="term" value="C:ruffle membrane"/>
    <property type="evidence" value="ECO:0007669"/>
    <property type="project" value="UniProtKB-SubCell"/>
</dbReference>
<dbReference type="Gene3D" id="3.10.129.10">
    <property type="entry name" value="Hotdog Thioesterase"/>
    <property type="match status" value="1"/>
</dbReference>
<evidence type="ECO:0000256" key="23">
    <source>
        <dbReference type="ARBA" id="ARBA00047734"/>
    </source>
</evidence>
<dbReference type="GO" id="GO:0005743">
    <property type="term" value="C:mitochondrial inner membrane"/>
    <property type="evidence" value="ECO:0007669"/>
    <property type="project" value="UniProtKB-SubCell"/>
</dbReference>
<evidence type="ECO:0000256" key="26">
    <source>
        <dbReference type="ARBA" id="ARBA00048180"/>
    </source>
</evidence>
<keyword evidence="14" id="KW-0472">Membrane</keyword>
<comment type="catalytic activity">
    <reaction evidence="17">
        <text>(9Z)-octadecenoyl-CoA + H2O = (9Z)-octadecenoate + CoA + H(+)</text>
        <dbReference type="Rhea" id="RHEA:40139"/>
        <dbReference type="ChEBI" id="CHEBI:15377"/>
        <dbReference type="ChEBI" id="CHEBI:15378"/>
        <dbReference type="ChEBI" id="CHEBI:30823"/>
        <dbReference type="ChEBI" id="CHEBI:57287"/>
        <dbReference type="ChEBI" id="CHEBI:57387"/>
    </reaction>
    <physiologicalReaction direction="left-to-right" evidence="17">
        <dbReference type="Rhea" id="RHEA:40140"/>
    </physiologicalReaction>
</comment>
<comment type="similarity">
    <text evidence="18">Belongs to the THEM4/THEM5 thioesterase family.</text>
</comment>
<keyword evidence="13" id="KW-0496">Mitochondrion</keyword>
<organism evidence="28 29">
    <name type="scientific">Aquarana catesbeiana</name>
    <name type="common">American bullfrog</name>
    <name type="synonym">Rana catesbeiana</name>
    <dbReference type="NCBI Taxonomy" id="8400"/>
    <lineage>
        <taxon>Eukaryota</taxon>
        <taxon>Metazoa</taxon>
        <taxon>Chordata</taxon>
        <taxon>Craniata</taxon>
        <taxon>Vertebrata</taxon>
        <taxon>Euteleostomi</taxon>
        <taxon>Amphibia</taxon>
        <taxon>Batrachia</taxon>
        <taxon>Anura</taxon>
        <taxon>Neobatrachia</taxon>
        <taxon>Ranoidea</taxon>
        <taxon>Ranidae</taxon>
        <taxon>Aquarana</taxon>
    </lineage>
</organism>
<comment type="catalytic activity">
    <reaction evidence="25">
        <text>dodecanoyl-CoA + H2O = dodecanoate + CoA + H(+)</text>
        <dbReference type="Rhea" id="RHEA:30135"/>
        <dbReference type="ChEBI" id="CHEBI:15377"/>
        <dbReference type="ChEBI" id="CHEBI:15378"/>
        <dbReference type="ChEBI" id="CHEBI:18262"/>
        <dbReference type="ChEBI" id="CHEBI:57287"/>
        <dbReference type="ChEBI" id="CHEBI:57375"/>
    </reaction>
    <physiologicalReaction direction="left-to-right" evidence="25">
        <dbReference type="Rhea" id="RHEA:30136"/>
    </physiologicalReaction>
</comment>
<keyword evidence="11" id="KW-0809">Transit peptide</keyword>
<evidence type="ECO:0000256" key="14">
    <source>
        <dbReference type="ARBA" id="ARBA00023136"/>
    </source>
</evidence>
<dbReference type="EC" id="3.1.2.2" evidence="19"/>
<dbReference type="InterPro" id="IPR052365">
    <property type="entry name" value="THEM4/THEM5_acyl-CoA_thioest"/>
</dbReference>
<evidence type="ECO:0000256" key="6">
    <source>
        <dbReference type="ARBA" id="ARBA00022490"/>
    </source>
</evidence>
<name>A0A2G9S6Z7_AQUCT</name>
<evidence type="ECO:0000256" key="7">
    <source>
        <dbReference type="ARBA" id="ARBA00022703"/>
    </source>
</evidence>
<comment type="catalytic activity">
    <reaction evidence="23">
        <text>hexadecanoyl-CoA + H2O = hexadecanoate + CoA + H(+)</text>
        <dbReference type="Rhea" id="RHEA:16645"/>
        <dbReference type="ChEBI" id="CHEBI:7896"/>
        <dbReference type="ChEBI" id="CHEBI:15377"/>
        <dbReference type="ChEBI" id="CHEBI:15378"/>
        <dbReference type="ChEBI" id="CHEBI:57287"/>
        <dbReference type="ChEBI" id="CHEBI:57379"/>
        <dbReference type="EC" id="3.1.2.2"/>
    </reaction>
    <physiologicalReaction direction="left-to-right" evidence="23">
        <dbReference type="Rhea" id="RHEA:16646"/>
    </physiologicalReaction>
</comment>
<evidence type="ECO:0000256" key="3">
    <source>
        <dbReference type="ARBA" id="ARBA00004632"/>
    </source>
</evidence>
<comment type="catalytic activity">
    <reaction evidence="22">
        <text>octanoyl-CoA + H2O = octanoate + CoA + H(+)</text>
        <dbReference type="Rhea" id="RHEA:30143"/>
        <dbReference type="ChEBI" id="CHEBI:15377"/>
        <dbReference type="ChEBI" id="CHEBI:15378"/>
        <dbReference type="ChEBI" id="CHEBI:25646"/>
        <dbReference type="ChEBI" id="CHEBI:57287"/>
        <dbReference type="ChEBI" id="CHEBI:57386"/>
    </reaction>
    <physiologicalReaction direction="left-to-right" evidence="22">
        <dbReference type="Rhea" id="RHEA:30144"/>
    </physiologicalReaction>
</comment>
<reference evidence="29" key="1">
    <citation type="journal article" date="2017" name="Nat. Commun.">
        <title>The North American bullfrog draft genome provides insight into hormonal regulation of long noncoding RNA.</title>
        <authorList>
            <person name="Hammond S.A."/>
            <person name="Warren R.L."/>
            <person name="Vandervalk B.P."/>
            <person name="Kucuk E."/>
            <person name="Khan H."/>
            <person name="Gibb E.A."/>
            <person name="Pandoh P."/>
            <person name="Kirk H."/>
            <person name="Zhao Y."/>
            <person name="Jones M."/>
            <person name="Mungall A.J."/>
            <person name="Coope R."/>
            <person name="Pleasance S."/>
            <person name="Moore R.A."/>
            <person name="Holt R.A."/>
            <person name="Round J.M."/>
            <person name="Ohora S."/>
            <person name="Walle B.V."/>
            <person name="Veldhoen N."/>
            <person name="Helbing C.C."/>
            <person name="Birol I."/>
        </authorList>
    </citation>
    <scope>NUCLEOTIDE SEQUENCE [LARGE SCALE GENOMIC DNA]</scope>
</reference>
<dbReference type="CDD" id="cd03443">
    <property type="entry name" value="PaaI_thioesterase"/>
    <property type="match status" value="1"/>
</dbReference>
<feature type="domain" description="Thioesterase" evidence="27">
    <location>
        <begin position="138"/>
        <end position="208"/>
    </location>
</feature>
<comment type="catalytic activity">
    <reaction evidence="16">
        <text>(5Z,8Z,11Z,14Z)-eicosatetraenoyl-CoA + H2O = (5Z,8Z,11Z,14Z)-eicosatetraenoate + CoA + H(+)</text>
        <dbReference type="Rhea" id="RHEA:40151"/>
        <dbReference type="ChEBI" id="CHEBI:15377"/>
        <dbReference type="ChEBI" id="CHEBI:15378"/>
        <dbReference type="ChEBI" id="CHEBI:32395"/>
        <dbReference type="ChEBI" id="CHEBI:57287"/>
        <dbReference type="ChEBI" id="CHEBI:57368"/>
    </reaction>
    <physiologicalReaction direction="left-to-right" evidence="16">
        <dbReference type="Rhea" id="RHEA:40152"/>
    </physiologicalReaction>
</comment>
<dbReference type="GO" id="GO:0006631">
    <property type="term" value="P:fatty acid metabolic process"/>
    <property type="evidence" value="ECO:0007669"/>
    <property type="project" value="UniProtKB-KW"/>
</dbReference>
<keyword evidence="5" id="KW-1003">Cell membrane</keyword>
<keyword evidence="10" id="KW-0276">Fatty acid metabolism</keyword>
<dbReference type="OrthoDB" id="506431at2759"/>
<sequence>MLKSCANLLQRYPTLFTPTQLLTARSLPRYFSISSTCPVEGLRDFGLPNATWGPNLHDLYNKFLELSKTGLWKRIPSHNTIAHHLEGDPRETGIGKRMFLRNLDRDGVGFEYCMFYNKAESRMVCLFQPGPYLEGPPGYAHGGSVATIIDSTAGAGAVYTCGSVMTANLNINYLKPIPLGCTLLVDSHVEKIEGRKVYSRCHIQSHDGLILHTEATGKEQNTTVTPFYLTF</sequence>
<evidence type="ECO:0000256" key="12">
    <source>
        <dbReference type="ARBA" id="ARBA00023098"/>
    </source>
</evidence>
<keyword evidence="8" id="KW-0999">Mitochondrion inner membrane</keyword>
<evidence type="ECO:0000256" key="16">
    <source>
        <dbReference type="ARBA" id="ARBA00035852"/>
    </source>
</evidence>
<dbReference type="PANTHER" id="PTHR12418:SF19">
    <property type="entry name" value="ACYL-COENZYME A THIOESTERASE THEM4"/>
    <property type="match status" value="1"/>
</dbReference>
<dbReference type="InterPro" id="IPR006683">
    <property type="entry name" value="Thioestr_dom"/>
</dbReference>
<dbReference type="EMBL" id="KV925184">
    <property type="protein sequence ID" value="PIO35864.1"/>
    <property type="molecule type" value="Genomic_DNA"/>
</dbReference>
<evidence type="ECO:0000256" key="19">
    <source>
        <dbReference type="ARBA" id="ARBA00038848"/>
    </source>
</evidence>
<gene>
    <name evidence="28" type="ORF">AB205_0161720</name>
</gene>
<evidence type="ECO:0000256" key="5">
    <source>
        <dbReference type="ARBA" id="ARBA00022475"/>
    </source>
</evidence>
<dbReference type="SUPFAM" id="SSF54637">
    <property type="entry name" value="Thioesterase/thiol ester dehydrase-isomerase"/>
    <property type="match status" value="1"/>
</dbReference>
<evidence type="ECO:0000256" key="10">
    <source>
        <dbReference type="ARBA" id="ARBA00022832"/>
    </source>
</evidence>
<evidence type="ECO:0000256" key="9">
    <source>
        <dbReference type="ARBA" id="ARBA00022801"/>
    </source>
</evidence>
<accession>A0A2G9S6Z7</accession>
<evidence type="ECO:0000256" key="25">
    <source>
        <dbReference type="ARBA" id="ARBA00048074"/>
    </source>
</evidence>
<evidence type="ECO:0000256" key="21">
    <source>
        <dbReference type="ARBA" id="ARBA00043210"/>
    </source>
</evidence>
<keyword evidence="9" id="KW-0378">Hydrolase</keyword>
<evidence type="ECO:0000256" key="22">
    <source>
        <dbReference type="ARBA" id="ARBA00047588"/>
    </source>
</evidence>
<evidence type="ECO:0000256" key="17">
    <source>
        <dbReference type="ARBA" id="ARBA00037002"/>
    </source>
</evidence>
<keyword evidence="12" id="KW-0443">Lipid metabolism</keyword>
<comment type="subcellular location">
    <subcellularLocation>
        <location evidence="3">Cell projection</location>
        <location evidence="3">Ruffle membrane</location>
    </subcellularLocation>
    <subcellularLocation>
        <location evidence="1">Cytoplasm</location>
    </subcellularLocation>
    <subcellularLocation>
        <location evidence="4">Mitochondrion inner membrane</location>
        <topology evidence="4">Peripheral membrane protein</topology>
    </subcellularLocation>
    <subcellularLocation>
        <location evidence="2">Mitochondrion intermembrane space</location>
    </subcellularLocation>
</comment>
<dbReference type="Proteomes" id="UP000228934">
    <property type="component" value="Unassembled WGS sequence"/>
</dbReference>
<dbReference type="PANTHER" id="PTHR12418">
    <property type="entry name" value="ACYL-COENZYME A THIOESTERASE THEM4"/>
    <property type="match status" value="1"/>
</dbReference>
<comment type="catalytic activity">
    <reaction evidence="26">
        <text>tetradecanoyl-CoA + H2O = tetradecanoate + CoA + H(+)</text>
        <dbReference type="Rhea" id="RHEA:40119"/>
        <dbReference type="ChEBI" id="CHEBI:15377"/>
        <dbReference type="ChEBI" id="CHEBI:15378"/>
        <dbReference type="ChEBI" id="CHEBI:30807"/>
        <dbReference type="ChEBI" id="CHEBI:57287"/>
        <dbReference type="ChEBI" id="CHEBI:57385"/>
    </reaction>
    <physiologicalReaction direction="left-to-right" evidence="26">
        <dbReference type="Rhea" id="RHEA:40120"/>
    </physiologicalReaction>
</comment>
<evidence type="ECO:0000259" key="27">
    <source>
        <dbReference type="Pfam" id="PF03061"/>
    </source>
</evidence>
<protein>
    <recommendedName>
        <fullName evidence="20">Acyl-coenzyme A thioesterase THEM4</fullName>
        <ecNumber evidence="19">3.1.2.2</ecNumber>
    </recommendedName>
    <alternativeName>
        <fullName evidence="21">Thioesterase superfamily member 4</fullName>
    </alternativeName>
</protein>
<evidence type="ECO:0000256" key="1">
    <source>
        <dbReference type="ARBA" id="ARBA00004496"/>
    </source>
</evidence>
<dbReference type="Pfam" id="PF03061">
    <property type="entry name" value="4HBT"/>
    <property type="match status" value="1"/>
</dbReference>
<comment type="catalytic activity">
    <reaction evidence="24">
        <text>decanoyl-CoA + H2O = decanoate + CoA + H(+)</text>
        <dbReference type="Rhea" id="RHEA:40059"/>
        <dbReference type="ChEBI" id="CHEBI:15377"/>
        <dbReference type="ChEBI" id="CHEBI:15378"/>
        <dbReference type="ChEBI" id="CHEBI:27689"/>
        <dbReference type="ChEBI" id="CHEBI:57287"/>
        <dbReference type="ChEBI" id="CHEBI:61430"/>
    </reaction>
    <physiologicalReaction direction="left-to-right" evidence="24">
        <dbReference type="Rhea" id="RHEA:40060"/>
    </physiologicalReaction>
</comment>
<evidence type="ECO:0000256" key="15">
    <source>
        <dbReference type="ARBA" id="ARBA00023273"/>
    </source>
</evidence>
<dbReference type="GO" id="GO:0006915">
    <property type="term" value="P:apoptotic process"/>
    <property type="evidence" value="ECO:0007669"/>
    <property type="project" value="UniProtKB-KW"/>
</dbReference>
<evidence type="ECO:0000256" key="13">
    <source>
        <dbReference type="ARBA" id="ARBA00023128"/>
    </source>
</evidence>
<evidence type="ECO:0000256" key="4">
    <source>
        <dbReference type="ARBA" id="ARBA00004637"/>
    </source>
</evidence>
<keyword evidence="15" id="KW-0966">Cell projection</keyword>
<dbReference type="GO" id="GO:0005758">
    <property type="term" value="C:mitochondrial intermembrane space"/>
    <property type="evidence" value="ECO:0007669"/>
    <property type="project" value="UniProtKB-SubCell"/>
</dbReference>
<evidence type="ECO:0000256" key="8">
    <source>
        <dbReference type="ARBA" id="ARBA00022792"/>
    </source>
</evidence>
<evidence type="ECO:0000256" key="24">
    <source>
        <dbReference type="ARBA" id="ARBA00047969"/>
    </source>
</evidence>
<keyword evidence="7" id="KW-0053">Apoptosis</keyword>
<evidence type="ECO:0000256" key="2">
    <source>
        <dbReference type="ARBA" id="ARBA00004569"/>
    </source>
</evidence>
<evidence type="ECO:0000256" key="11">
    <source>
        <dbReference type="ARBA" id="ARBA00022946"/>
    </source>
</evidence>
<evidence type="ECO:0000256" key="20">
    <source>
        <dbReference type="ARBA" id="ARBA00040123"/>
    </source>
</evidence>
<dbReference type="InterPro" id="IPR029069">
    <property type="entry name" value="HotDog_dom_sf"/>
</dbReference>
<proteinExistence type="inferred from homology"/>
<dbReference type="AlphaFoldDB" id="A0A2G9S6Z7"/>
<keyword evidence="6" id="KW-0963">Cytoplasm</keyword>
<dbReference type="GO" id="GO:0016787">
    <property type="term" value="F:hydrolase activity"/>
    <property type="evidence" value="ECO:0007669"/>
    <property type="project" value="UniProtKB-KW"/>
</dbReference>
<evidence type="ECO:0000313" key="28">
    <source>
        <dbReference type="EMBL" id="PIO35864.1"/>
    </source>
</evidence>
<evidence type="ECO:0000256" key="18">
    <source>
        <dbReference type="ARBA" id="ARBA00038456"/>
    </source>
</evidence>
<evidence type="ECO:0000313" key="29">
    <source>
        <dbReference type="Proteomes" id="UP000228934"/>
    </source>
</evidence>
<keyword evidence="29" id="KW-1185">Reference proteome</keyword>